<dbReference type="PANTHER" id="PTHR31286">
    <property type="entry name" value="GLYCINE-RICH CELL WALL STRUCTURAL PROTEIN 1.8-LIKE"/>
    <property type="match status" value="1"/>
</dbReference>
<evidence type="ECO:0000256" key="1">
    <source>
        <dbReference type="SAM" id="MobiDB-lite"/>
    </source>
</evidence>
<protein>
    <recommendedName>
        <fullName evidence="3">DUF4283 domain-containing protein</fullName>
    </recommendedName>
</protein>
<evidence type="ECO:0008006" key="3">
    <source>
        <dbReference type="Google" id="ProtNLM"/>
    </source>
</evidence>
<dbReference type="RefSeq" id="XP_016507161.1">
    <property type="nucleotide sequence ID" value="XM_016651675.1"/>
</dbReference>
<dbReference type="PaxDb" id="4097-A0A1S4D195"/>
<dbReference type="OMA" id="EHTNIAI"/>
<feature type="compositionally biased region" description="Basic and acidic residues" evidence="1">
    <location>
        <begin position="148"/>
        <end position="168"/>
    </location>
</feature>
<accession>A0A1S4D195</accession>
<proteinExistence type="predicted"/>
<dbReference type="OrthoDB" id="1304206at2759"/>
<evidence type="ECO:0000313" key="2">
    <source>
        <dbReference type="RefSeq" id="XP_016507161.1"/>
    </source>
</evidence>
<gene>
    <name evidence="2" type="primary">LOC107824870</name>
</gene>
<dbReference type="InterPro" id="IPR040256">
    <property type="entry name" value="At4g02000-like"/>
</dbReference>
<feature type="compositionally biased region" description="Polar residues" evidence="1">
    <location>
        <begin position="169"/>
        <end position="178"/>
    </location>
</feature>
<organism evidence="2">
    <name type="scientific">Nicotiana tabacum</name>
    <name type="common">Common tobacco</name>
    <dbReference type="NCBI Taxonomy" id="4097"/>
    <lineage>
        <taxon>Eukaryota</taxon>
        <taxon>Viridiplantae</taxon>
        <taxon>Streptophyta</taxon>
        <taxon>Embryophyta</taxon>
        <taxon>Tracheophyta</taxon>
        <taxon>Spermatophyta</taxon>
        <taxon>Magnoliopsida</taxon>
        <taxon>eudicotyledons</taxon>
        <taxon>Gunneridae</taxon>
        <taxon>Pentapetalae</taxon>
        <taxon>asterids</taxon>
        <taxon>lamiids</taxon>
        <taxon>Solanales</taxon>
        <taxon>Solanaceae</taxon>
        <taxon>Nicotianoideae</taxon>
        <taxon>Nicotianeae</taxon>
        <taxon>Nicotiana</taxon>
    </lineage>
</organism>
<feature type="compositionally biased region" description="Basic and acidic residues" evidence="1">
    <location>
        <begin position="131"/>
        <end position="140"/>
    </location>
</feature>
<feature type="compositionally biased region" description="Basic and acidic residues" evidence="1">
    <location>
        <begin position="219"/>
        <end position="230"/>
    </location>
</feature>
<dbReference type="AlphaFoldDB" id="A0A1S4D195"/>
<feature type="region of interest" description="Disordered" evidence="1">
    <location>
        <begin position="131"/>
        <end position="236"/>
    </location>
</feature>
<dbReference type="KEGG" id="nta:107824870"/>
<reference evidence="2" key="1">
    <citation type="submission" date="2025-08" db="UniProtKB">
        <authorList>
            <consortium name="RefSeq"/>
        </authorList>
    </citation>
    <scope>IDENTIFICATION</scope>
</reference>
<name>A0A1S4D195_TOBAC</name>
<dbReference type="PANTHER" id="PTHR31286:SF164">
    <property type="entry name" value="ZINC FINGER, CCHC-TYPE"/>
    <property type="match status" value="1"/>
</dbReference>
<feature type="compositionally biased region" description="Basic and acidic residues" evidence="1">
    <location>
        <begin position="198"/>
        <end position="210"/>
    </location>
</feature>
<sequence length="236" mass="27206">MWLQKWSPDFKPEEDLPIVPVWVNIPDLPFHLHTWHYVKQIAKEAGIPLEMDIATRGKTRPSMAKVRLEVDLLKPLLTSVWVGDGDDDSPLKGFEQKLEYENVPKYCKHCKKLGHSLINCRLLERRRINENRDTETKSNETPKLGALLEKERPAEEKKAVAADTEKQSRSAQNKVKVTNNEDKGGTIATTSENNKIIIPEENKRMDEVNARTKKKKNKRNQEGAKEEEKSNFQNNQ</sequence>